<feature type="region of interest" description="Disordered" evidence="2">
    <location>
        <begin position="221"/>
        <end position="255"/>
    </location>
</feature>
<name>A0A1E1LDK2_9HELO</name>
<keyword evidence="1" id="KW-0175">Coiled coil</keyword>
<accession>A0A1E1LDK2</accession>
<dbReference type="OrthoDB" id="4958164at2759"/>
<sequence>MEYLDPSLISQQNGISLSSESHACLFHHDEEIISKFQAQMDLANEQLSCLENKLRVSMEDNEATRSALYESETARNNEMQSRMAFQRHLQLEQHLHSGCAPDRLSLEEEGKMTRIEMDTLYMINDMLREEVRRHESVIESMATKLSTHESAAENLVTSSKVRTELPQGHGNLVSDEAGSPDSFTFVTIDNCTDPYPNSIANNGCFPAVSISTIAPVVHQASPVINRKPRKLKETEGGRRAKKSKKQKPQQEGKKE</sequence>
<protein>
    <submittedName>
        <fullName evidence="3">Uncharacterized protein</fullName>
    </submittedName>
</protein>
<dbReference type="EMBL" id="FJUX01000105">
    <property type="protein sequence ID" value="CZT08620.1"/>
    <property type="molecule type" value="Genomic_DNA"/>
</dbReference>
<keyword evidence="4" id="KW-1185">Reference proteome</keyword>
<dbReference type="Proteomes" id="UP000178912">
    <property type="component" value="Unassembled WGS sequence"/>
</dbReference>
<organism evidence="3 4">
    <name type="scientific">Rhynchosporium agropyri</name>
    <dbReference type="NCBI Taxonomy" id="914238"/>
    <lineage>
        <taxon>Eukaryota</taxon>
        <taxon>Fungi</taxon>
        <taxon>Dikarya</taxon>
        <taxon>Ascomycota</taxon>
        <taxon>Pezizomycotina</taxon>
        <taxon>Leotiomycetes</taxon>
        <taxon>Helotiales</taxon>
        <taxon>Ploettnerulaceae</taxon>
        <taxon>Rhynchosporium</taxon>
    </lineage>
</organism>
<evidence type="ECO:0000256" key="1">
    <source>
        <dbReference type="SAM" id="Coils"/>
    </source>
</evidence>
<dbReference type="AlphaFoldDB" id="A0A1E1LDK2"/>
<evidence type="ECO:0000313" key="4">
    <source>
        <dbReference type="Proteomes" id="UP000178912"/>
    </source>
</evidence>
<proteinExistence type="predicted"/>
<feature type="coiled-coil region" evidence="1">
    <location>
        <begin position="33"/>
        <end position="60"/>
    </location>
</feature>
<evidence type="ECO:0000313" key="3">
    <source>
        <dbReference type="EMBL" id="CZT08620.1"/>
    </source>
</evidence>
<gene>
    <name evidence="3" type="ORF">RAG0_13615</name>
</gene>
<evidence type="ECO:0000256" key="2">
    <source>
        <dbReference type="SAM" id="MobiDB-lite"/>
    </source>
</evidence>
<reference evidence="4" key="1">
    <citation type="submission" date="2016-03" db="EMBL/GenBank/DDBJ databases">
        <authorList>
            <person name="Guldener U."/>
        </authorList>
    </citation>
    <scope>NUCLEOTIDE SEQUENCE [LARGE SCALE GENOMIC DNA]</scope>
    <source>
        <strain evidence="4">04CH-RAC-A.6.1</strain>
    </source>
</reference>